<evidence type="ECO:0000259" key="1">
    <source>
        <dbReference type="Pfam" id="PF13474"/>
    </source>
</evidence>
<proteinExistence type="predicted"/>
<keyword evidence="3" id="KW-1185">Reference proteome</keyword>
<gene>
    <name evidence="2" type="ORF">AFL01nite_20620</name>
</gene>
<comment type="caution">
    <text evidence="2">The sequence shown here is derived from an EMBL/GenBank/DDBJ whole genome shotgun (WGS) entry which is preliminary data.</text>
</comment>
<feature type="domain" description="SnoaL-like" evidence="1">
    <location>
        <begin position="6"/>
        <end position="120"/>
    </location>
</feature>
<sequence>MAIARDVLDRLEAGVAARDLAALTDLFADEAVLFGTARANFEPDEVGDYLRLVVEAGSVRWFLDRWSVIHHDGDQLLVAASGEVETDAGDGPERSDFRLSLWLLHVGDTWKISHFHGSVPEA</sequence>
<dbReference type="EMBL" id="BJZQ01000009">
    <property type="protein sequence ID" value="GEO89735.1"/>
    <property type="molecule type" value="Genomic_DNA"/>
</dbReference>
<dbReference type="AlphaFoldDB" id="A0A512HWD4"/>
<dbReference type="Gene3D" id="3.10.450.50">
    <property type="match status" value="1"/>
</dbReference>
<evidence type="ECO:0000313" key="3">
    <source>
        <dbReference type="Proteomes" id="UP000321769"/>
    </source>
</evidence>
<dbReference type="InterPro" id="IPR037401">
    <property type="entry name" value="SnoaL-like"/>
</dbReference>
<accession>A0A512HWD4</accession>
<protein>
    <recommendedName>
        <fullName evidence="1">SnoaL-like domain-containing protein</fullName>
    </recommendedName>
</protein>
<dbReference type="SUPFAM" id="SSF54427">
    <property type="entry name" value="NTF2-like"/>
    <property type="match status" value="1"/>
</dbReference>
<reference evidence="2 3" key="1">
    <citation type="submission" date="2019-07" db="EMBL/GenBank/DDBJ databases">
        <title>Whole genome shotgun sequence of Aeromicrobium flavum NBRC 107625.</title>
        <authorList>
            <person name="Hosoyama A."/>
            <person name="Uohara A."/>
            <person name="Ohji S."/>
            <person name="Ichikawa N."/>
        </authorList>
    </citation>
    <scope>NUCLEOTIDE SEQUENCE [LARGE SCALE GENOMIC DNA]</scope>
    <source>
        <strain evidence="2 3">NBRC 107625</strain>
    </source>
</reference>
<name>A0A512HWD4_9ACTN</name>
<dbReference type="InterPro" id="IPR032710">
    <property type="entry name" value="NTF2-like_dom_sf"/>
</dbReference>
<dbReference type="Proteomes" id="UP000321769">
    <property type="component" value="Unassembled WGS sequence"/>
</dbReference>
<organism evidence="2 3">
    <name type="scientific">Aeromicrobium flavum</name>
    <dbReference type="NCBI Taxonomy" id="416568"/>
    <lineage>
        <taxon>Bacteria</taxon>
        <taxon>Bacillati</taxon>
        <taxon>Actinomycetota</taxon>
        <taxon>Actinomycetes</taxon>
        <taxon>Propionibacteriales</taxon>
        <taxon>Nocardioidaceae</taxon>
        <taxon>Aeromicrobium</taxon>
    </lineage>
</organism>
<evidence type="ECO:0000313" key="2">
    <source>
        <dbReference type="EMBL" id="GEO89735.1"/>
    </source>
</evidence>
<dbReference type="Pfam" id="PF13474">
    <property type="entry name" value="SnoaL_3"/>
    <property type="match status" value="1"/>
</dbReference>